<comment type="caution">
    <text evidence="1">The sequence shown here is derived from an EMBL/GenBank/DDBJ whole genome shotgun (WGS) entry which is preliminary data.</text>
</comment>
<dbReference type="AlphaFoldDB" id="A0A0V1D2A0"/>
<evidence type="ECO:0000313" key="2">
    <source>
        <dbReference type="Proteomes" id="UP000054653"/>
    </source>
</evidence>
<reference evidence="1 2" key="1">
    <citation type="submission" date="2015-01" db="EMBL/GenBank/DDBJ databases">
        <title>Evolution of Trichinella species and genotypes.</title>
        <authorList>
            <person name="Korhonen P.K."/>
            <person name="Edoardo P."/>
            <person name="Giuseppe L.R."/>
            <person name="Gasser R.B."/>
        </authorList>
    </citation>
    <scope>NUCLEOTIDE SEQUENCE [LARGE SCALE GENOMIC DNA]</scope>
    <source>
        <strain evidence="1">ISS120</strain>
    </source>
</reference>
<gene>
    <name evidence="1" type="ORF">T03_17706</name>
</gene>
<keyword evidence="2" id="KW-1185">Reference proteome</keyword>
<organism evidence="1 2">
    <name type="scientific">Trichinella britovi</name>
    <name type="common">Parasitic roundworm</name>
    <dbReference type="NCBI Taxonomy" id="45882"/>
    <lineage>
        <taxon>Eukaryota</taxon>
        <taxon>Metazoa</taxon>
        <taxon>Ecdysozoa</taxon>
        <taxon>Nematoda</taxon>
        <taxon>Enoplea</taxon>
        <taxon>Dorylaimia</taxon>
        <taxon>Trichinellida</taxon>
        <taxon>Trichinellidae</taxon>
        <taxon>Trichinella</taxon>
    </lineage>
</organism>
<dbReference type="EMBL" id="JYDI01000053">
    <property type="protein sequence ID" value="KRY55600.1"/>
    <property type="molecule type" value="Genomic_DNA"/>
</dbReference>
<dbReference type="Proteomes" id="UP000054653">
    <property type="component" value="Unassembled WGS sequence"/>
</dbReference>
<accession>A0A0V1D2A0</accession>
<sequence length="302" mass="33849">MPSMVSEVSAMLVAITTLRLPGGADSNIRSRIDGQYDQFGHVWTERFHPFVEHFAGGVDLLLAGQEDQNIARRFGQVDLHDGDQRRVQIVGLRFAGVQHFDRKCASGYCENRRLVEVLGKFYRVQSGRSDNQLQLVGSSIFHRLLAQAEQHVGMYGPFVGFVEHDHRIGVQIRIQQALSQQHPVSHVFDVGVGTGAVFETDRVADLLAQTAAVLFGHTLGDRHGRHTPRLRASNLARKRETLFSQILRDLCSLAAAGFADHDQNLILAHRLHQLASELVNWQRLALFQNCHRTLGLAKRFPS</sequence>
<dbReference type="AntiFam" id="ANF00118">
    <property type="entry name" value="Shadow ORF (opposite ucp12)"/>
</dbReference>
<protein>
    <submittedName>
        <fullName evidence="1">Uncharacterized protein</fullName>
    </submittedName>
</protein>
<evidence type="ECO:0000313" key="1">
    <source>
        <dbReference type="EMBL" id="KRY55600.1"/>
    </source>
</evidence>
<name>A0A0V1D2A0_TRIBR</name>
<proteinExistence type="predicted"/>